<name>A0A8I0VCQ9_9MICO</name>
<reference evidence="2 3" key="1">
    <citation type="submission" date="2020-10" db="EMBL/GenBank/DDBJ databases">
        <title>Draft genome sequences of plant-associated actinobacteria.</title>
        <authorList>
            <person name="Tarlachkov S.V."/>
            <person name="Starodumova I.P."/>
            <person name="Dorofeeva L.V."/>
            <person name="Prisyazhnaya N.V."/>
            <person name="Roubtsova T.V."/>
            <person name="Chizhov V.N."/>
            <person name="Nadler S.A."/>
            <person name="Subbotin S.A."/>
            <person name="Evtushenko L.I."/>
        </authorList>
    </citation>
    <scope>NUCLEOTIDE SEQUENCE [LARGE SCALE GENOMIC DNA]</scope>
    <source>
        <strain evidence="2 3">VKM Ac-2886</strain>
    </source>
</reference>
<dbReference type="RefSeq" id="WP_119401005.1">
    <property type="nucleotide sequence ID" value="NZ_JADKRP010000008.1"/>
</dbReference>
<accession>A0A8I0VCQ9</accession>
<evidence type="ECO:0008006" key="4">
    <source>
        <dbReference type="Google" id="ProtNLM"/>
    </source>
</evidence>
<comment type="caution">
    <text evidence="2">The sequence shown here is derived from an EMBL/GenBank/DDBJ whole genome shotgun (WGS) entry which is preliminary data.</text>
</comment>
<gene>
    <name evidence="2" type="ORF">ITJ42_16115</name>
</gene>
<sequence>MKKTFRTRLLAACGALAVVLGTAVGAQSAEAVQPPPTRDASIQSGVILGIFGAACFPQTNLCFPGGTLSVSVSGDKKRINGQSADVADLIGSNSSGAVLCNWHIDFSDHNTNGKDTYRNNGTNHSACTTARVSRNIQYARTASSTAVQTCSELWSQGVQLKRTCINLG</sequence>
<evidence type="ECO:0000256" key="1">
    <source>
        <dbReference type="SAM" id="SignalP"/>
    </source>
</evidence>
<keyword evidence="1" id="KW-0732">Signal</keyword>
<feature type="signal peptide" evidence="1">
    <location>
        <begin position="1"/>
        <end position="31"/>
    </location>
</feature>
<evidence type="ECO:0000313" key="3">
    <source>
        <dbReference type="Proteomes" id="UP000634579"/>
    </source>
</evidence>
<feature type="chain" id="PRO_5039216047" description="Secreted protein" evidence="1">
    <location>
        <begin position="32"/>
        <end position="168"/>
    </location>
</feature>
<dbReference type="EMBL" id="JADKRP010000008">
    <property type="protein sequence ID" value="MBF4632746.1"/>
    <property type="molecule type" value="Genomic_DNA"/>
</dbReference>
<dbReference type="AlphaFoldDB" id="A0A8I0VCQ9"/>
<proteinExistence type="predicted"/>
<evidence type="ECO:0000313" key="2">
    <source>
        <dbReference type="EMBL" id="MBF4632746.1"/>
    </source>
</evidence>
<dbReference type="Proteomes" id="UP000634579">
    <property type="component" value="Unassembled WGS sequence"/>
</dbReference>
<keyword evidence="3" id="KW-1185">Reference proteome</keyword>
<organism evidence="2 3">
    <name type="scientific">Clavibacter phaseoli</name>
    <dbReference type="NCBI Taxonomy" id="1734031"/>
    <lineage>
        <taxon>Bacteria</taxon>
        <taxon>Bacillati</taxon>
        <taxon>Actinomycetota</taxon>
        <taxon>Actinomycetes</taxon>
        <taxon>Micrococcales</taxon>
        <taxon>Microbacteriaceae</taxon>
        <taxon>Clavibacter</taxon>
    </lineage>
</organism>
<protein>
    <recommendedName>
        <fullName evidence="4">Secreted protein</fullName>
    </recommendedName>
</protein>